<protein>
    <submittedName>
        <fullName evidence="2">Uncharacterized protein</fullName>
    </submittedName>
</protein>
<feature type="region of interest" description="Disordered" evidence="1">
    <location>
        <begin position="23"/>
        <end position="200"/>
    </location>
</feature>
<dbReference type="Proteomes" id="UP000316270">
    <property type="component" value="Chromosome 4"/>
</dbReference>
<evidence type="ECO:0000256" key="1">
    <source>
        <dbReference type="SAM" id="MobiDB-lite"/>
    </source>
</evidence>
<evidence type="ECO:0000313" key="2">
    <source>
        <dbReference type="EMBL" id="QDS70110.1"/>
    </source>
</evidence>
<feature type="compositionally biased region" description="Acidic residues" evidence="1">
    <location>
        <begin position="65"/>
        <end position="110"/>
    </location>
</feature>
<organism evidence="2 3">
    <name type="scientific">Venturia effusa</name>
    <dbReference type="NCBI Taxonomy" id="50376"/>
    <lineage>
        <taxon>Eukaryota</taxon>
        <taxon>Fungi</taxon>
        <taxon>Dikarya</taxon>
        <taxon>Ascomycota</taxon>
        <taxon>Pezizomycotina</taxon>
        <taxon>Dothideomycetes</taxon>
        <taxon>Pleosporomycetidae</taxon>
        <taxon>Venturiales</taxon>
        <taxon>Venturiaceae</taxon>
        <taxon>Venturia</taxon>
    </lineage>
</organism>
<dbReference type="OrthoDB" id="3795483at2759"/>
<dbReference type="AlphaFoldDB" id="A0A517L3A0"/>
<dbReference type="STRING" id="50376.A0A517L3A0"/>
<dbReference type="PANTHER" id="PTHR42085">
    <property type="entry name" value="F-BOX DOMAIN-CONTAINING PROTEIN"/>
    <property type="match status" value="1"/>
</dbReference>
<proteinExistence type="predicted"/>
<name>A0A517L3A0_9PEZI</name>
<gene>
    <name evidence="2" type="ORF">FKW77_005239</name>
</gene>
<keyword evidence="3" id="KW-1185">Reference proteome</keyword>
<reference evidence="2 3" key="1">
    <citation type="submission" date="2019-07" db="EMBL/GenBank/DDBJ databases">
        <title>Finished genome of Venturia effusa.</title>
        <authorList>
            <person name="Young C.A."/>
            <person name="Cox M.P."/>
            <person name="Ganley A.R.D."/>
            <person name="David W.J."/>
        </authorList>
    </citation>
    <scope>NUCLEOTIDE SEQUENCE [LARGE SCALE GENOMIC DNA]</scope>
    <source>
        <strain evidence="3">albino</strain>
    </source>
</reference>
<dbReference type="PANTHER" id="PTHR42085:SF2">
    <property type="entry name" value="F-BOX DOMAIN-CONTAINING PROTEIN"/>
    <property type="match status" value="1"/>
</dbReference>
<feature type="compositionally biased region" description="Acidic residues" evidence="1">
    <location>
        <begin position="127"/>
        <end position="182"/>
    </location>
</feature>
<dbReference type="InterPro" id="IPR038883">
    <property type="entry name" value="AN11006-like"/>
</dbReference>
<dbReference type="EMBL" id="CP042188">
    <property type="protein sequence ID" value="QDS70110.1"/>
    <property type="molecule type" value="Genomic_DNA"/>
</dbReference>
<accession>A0A517L3A0</accession>
<sequence>MSQDAAPSRLLSIPLELRRKVYGFASQRPHPNLILKEYLEKTDPDVGPPQAPVNPTNGDGGESEHSDDEEQDPGSETMEEDAEIEEPETQQEDEDIAMTDVEAEDSDEPEVTANTSIAAAMQHVAEVGEDESDEEGGNDNEEDADDGEDEADGDGASGQDDEAAAEGDDEDDNGDEQDEDDGNAAPAPQPAPRREYTGRNTKYRHMLKTIKTRGCPPPINLLQVNKQIHDEATEYHYSTSFIAIDVTAAFAHQSFFEETLEKFKNNAFSPLEQVRKVKITLTWDSEWLREKTTPPDAELESDWAFEHYLNERIDRTLEMLAAAPSLRQVEIDWHDTEQTDLGERRMGDAFMKFTSLESKKWTDHDTEPPAQKSLEVSFRRHVSEAGTAHARNSLLAKRRTEFDQILASGMAFR</sequence>
<evidence type="ECO:0000313" key="3">
    <source>
        <dbReference type="Proteomes" id="UP000316270"/>
    </source>
</evidence>